<evidence type="ECO:0000256" key="4">
    <source>
        <dbReference type="ARBA" id="ARBA00022679"/>
    </source>
</evidence>
<dbReference type="GO" id="GO:0052908">
    <property type="term" value="F:16S rRNA (adenine(1518)-N(6)/adenine(1519)-N(6))-dimethyltransferase activity"/>
    <property type="evidence" value="ECO:0007669"/>
    <property type="project" value="UniProtKB-EC"/>
</dbReference>
<feature type="binding site" evidence="7 8">
    <location>
        <position position="17"/>
    </location>
    <ligand>
        <name>S-adenosyl-L-methionine</name>
        <dbReference type="ChEBI" id="CHEBI:59789"/>
    </ligand>
</feature>
<feature type="binding site" evidence="7 8">
    <location>
        <position position="111"/>
    </location>
    <ligand>
        <name>S-adenosyl-L-methionine</name>
        <dbReference type="ChEBI" id="CHEBI:59789"/>
    </ligand>
</feature>
<dbReference type="AlphaFoldDB" id="A0A1I3DV12"/>
<comment type="subcellular location">
    <subcellularLocation>
        <location evidence="7">Cytoplasm</location>
    </subcellularLocation>
</comment>
<evidence type="ECO:0000256" key="7">
    <source>
        <dbReference type="HAMAP-Rule" id="MF_00607"/>
    </source>
</evidence>
<reference evidence="10 11" key="1">
    <citation type="submission" date="2016-10" db="EMBL/GenBank/DDBJ databases">
        <authorList>
            <person name="de Groot N.N."/>
        </authorList>
    </citation>
    <scope>NUCLEOTIDE SEQUENCE [LARGE SCALE GENOMIC DNA]</scope>
    <source>
        <strain evidence="10 11">CGMCC 1.6848</strain>
    </source>
</reference>
<keyword evidence="6 7" id="KW-0694">RNA-binding</keyword>
<dbReference type="SMART" id="SM00650">
    <property type="entry name" value="rADc"/>
    <property type="match status" value="1"/>
</dbReference>
<dbReference type="Gene3D" id="1.10.8.100">
    <property type="entry name" value="Ribosomal RNA adenine dimethylase-like, domain 2"/>
    <property type="match status" value="1"/>
</dbReference>
<dbReference type="GO" id="GO:0003723">
    <property type="term" value="F:RNA binding"/>
    <property type="evidence" value="ECO:0007669"/>
    <property type="project" value="UniProtKB-UniRule"/>
</dbReference>
<dbReference type="EC" id="2.1.1.182" evidence="7"/>
<dbReference type="PROSITE" id="PS01131">
    <property type="entry name" value="RRNA_A_DIMETH"/>
    <property type="match status" value="1"/>
</dbReference>
<comment type="catalytic activity">
    <reaction evidence="7">
        <text>adenosine(1518)/adenosine(1519) in 16S rRNA + 4 S-adenosyl-L-methionine = N(6)-dimethyladenosine(1518)/N(6)-dimethyladenosine(1519) in 16S rRNA + 4 S-adenosyl-L-homocysteine + 4 H(+)</text>
        <dbReference type="Rhea" id="RHEA:19609"/>
        <dbReference type="Rhea" id="RHEA-COMP:10232"/>
        <dbReference type="Rhea" id="RHEA-COMP:10233"/>
        <dbReference type="ChEBI" id="CHEBI:15378"/>
        <dbReference type="ChEBI" id="CHEBI:57856"/>
        <dbReference type="ChEBI" id="CHEBI:59789"/>
        <dbReference type="ChEBI" id="CHEBI:74411"/>
        <dbReference type="ChEBI" id="CHEBI:74493"/>
        <dbReference type="EC" id="2.1.1.182"/>
    </reaction>
</comment>
<dbReference type="InterPro" id="IPR020596">
    <property type="entry name" value="rRNA_Ade_Mease_Trfase_CS"/>
</dbReference>
<name>A0A1I3DV12_9GAMM</name>
<organism evidence="10 11">
    <name type="scientific">Modicisalibacter xianhensis</name>
    <dbReference type="NCBI Taxonomy" id="442341"/>
    <lineage>
        <taxon>Bacteria</taxon>
        <taxon>Pseudomonadati</taxon>
        <taxon>Pseudomonadota</taxon>
        <taxon>Gammaproteobacteria</taxon>
        <taxon>Oceanospirillales</taxon>
        <taxon>Halomonadaceae</taxon>
        <taxon>Modicisalibacter</taxon>
    </lineage>
</organism>
<dbReference type="GO" id="GO:0005829">
    <property type="term" value="C:cytosol"/>
    <property type="evidence" value="ECO:0007669"/>
    <property type="project" value="TreeGrafter"/>
</dbReference>
<dbReference type="PROSITE" id="PS51689">
    <property type="entry name" value="SAM_RNA_A_N6_MT"/>
    <property type="match status" value="1"/>
</dbReference>
<feature type="binding site" evidence="7 8">
    <location>
        <position position="90"/>
    </location>
    <ligand>
        <name>S-adenosyl-L-methionine</name>
        <dbReference type="ChEBI" id="CHEBI:59789"/>
    </ligand>
</feature>
<evidence type="ECO:0000313" key="11">
    <source>
        <dbReference type="Proteomes" id="UP000199040"/>
    </source>
</evidence>
<keyword evidence="11" id="KW-1185">Reference proteome</keyword>
<evidence type="ECO:0000256" key="1">
    <source>
        <dbReference type="ARBA" id="ARBA00022490"/>
    </source>
</evidence>
<dbReference type="NCBIfam" id="TIGR00755">
    <property type="entry name" value="ksgA"/>
    <property type="match status" value="1"/>
</dbReference>
<dbReference type="HAMAP" id="MF_00607">
    <property type="entry name" value="16SrRNA_methyltr_A"/>
    <property type="match status" value="1"/>
</dbReference>
<evidence type="ECO:0000256" key="6">
    <source>
        <dbReference type="ARBA" id="ARBA00022884"/>
    </source>
</evidence>
<evidence type="ECO:0000259" key="9">
    <source>
        <dbReference type="SMART" id="SM00650"/>
    </source>
</evidence>
<dbReference type="RefSeq" id="WP_092848058.1">
    <property type="nucleotide sequence ID" value="NZ_FOPY01000012.1"/>
</dbReference>
<dbReference type="Proteomes" id="UP000199040">
    <property type="component" value="Unassembled WGS sequence"/>
</dbReference>
<keyword evidence="5 7" id="KW-0949">S-adenosyl-L-methionine</keyword>
<dbReference type="InterPro" id="IPR001737">
    <property type="entry name" value="KsgA/Erm"/>
</dbReference>
<protein>
    <recommendedName>
        <fullName evidence="7">Ribosomal RNA small subunit methyltransferase A</fullName>
        <ecNumber evidence="7">2.1.1.182</ecNumber>
    </recommendedName>
    <alternativeName>
        <fullName evidence="7">16S rRNA (adenine(1518)-N(6)/adenine(1519)-N(6))-dimethyltransferase</fullName>
    </alternativeName>
    <alternativeName>
        <fullName evidence="7">16S rRNA dimethyladenosine transferase</fullName>
    </alternativeName>
    <alternativeName>
        <fullName evidence="7">16S rRNA dimethylase</fullName>
    </alternativeName>
    <alternativeName>
        <fullName evidence="7">S-adenosylmethionine-6-N', N'-adenosyl(rRNA) dimethyltransferase</fullName>
    </alternativeName>
</protein>
<dbReference type="Gene3D" id="3.40.50.150">
    <property type="entry name" value="Vaccinia Virus protein VP39"/>
    <property type="match status" value="1"/>
</dbReference>
<feature type="binding site" evidence="7 8">
    <location>
        <position position="44"/>
    </location>
    <ligand>
        <name>S-adenosyl-L-methionine</name>
        <dbReference type="ChEBI" id="CHEBI:59789"/>
    </ligand>
</feature>
<dbReference type="PANTHER" id="PTHR11727:SF7">
    <property type="entry name" value="DIMETHYLADENOSINE TRANSFERASE-RELATED"/>
    <property type="match status" value="1"/>
</dbReference>
<dbReference type="Pfam" id="PF00398">
    <property type="entry name" value="RrnaAD"/>
    <property type="match status" value="1"/>
</dbReference>
<keyword evidence="4 7" id="KW-0808">Transferase</keyword>
<sequence>MSSRPPVHRARKRFGQNFLRDPGIISRIVRSIAPRPGQRLVEIGPGQGALTEPLLEAAGALDVIELDRDLIPGLRVQFFNYPDFTVHEGDALKFGFAELKGDGPALRVVGNLPYNISTPLIFHLLAQRGAVADMHFMLQKEVVERLAAEPGSTDWGRLSIMAQYHCRVDSLFIVPPESFTPRPKVDSAIVRLIPHETLPARAVDEALFADVVREAFSQRRKTLRNNLKGRISAETLESLGIDPARRPQTLTVAELVSIANHLAGAGA</sequence>
<dbReference type="InterPro" id="IPR020598">
    <property type="entry name" value="rRNA_Ade_methylase_Trfase_N"/>
</dbReference>
<proteinExistence type="inferred from homology"/>
<dbReference type="SUPFAM" id="SSF53335">
    <property type="entry name" value="S-adenosyl-L-methionine-dependent methyltransferases"/>
    <property type="match status" value="1"/>
</dbReference>
<feature type="binding site" evidence="7 8">
    <location>
        <position position="19"/>
    </location>
    <ligand>
        <name>S-adenosyl-L-methionine</name>
        <dbReference type="ChEBI" id="CHEBI:59789"/>
    </ligand>
</feature>
<keyword evidence="2 7" id="KW-0698">rRNA processing</keyword>
<dbReference type="STRING" id="442341.SAMN04487959_11226"/>
<evidence type="ECO:0000256" key="8">
    <source>
        <dbReference type="PROSITE-ProRule" id="PRU01026"/>
    </source>
</evidence>
<comment type="similarity">
    <text evidence="7">Belongs to the class I-like SAM-binding methyltransferase superfamily. rRNA adenine N(6)-methyltransferase family. RsmA subfamily.</text>
</comment>
<evidence type="ECO:0000256" key="2">
    <source>
        <dbReference type="ARBA" id="ARBA00022552"/>
    </source>
</evidence>
<dbReference type="FunFam" id="1.10.8.100:FF:000001">
    <property type="entry name" value="Ribosomal RNA small subunit methyltransferase A"/>
    <property type="match status" value="1"/>
</dbReference>
<dbReference type="InterPro" id="IPR023165">
    <property type="entry name" value="rRNA_Ade_diMease-like_C"/>
</dbReference>
<accession>A0A1I3DV12</accession>
<feature type="binding site" evidence="7 8">
    <location>
        <position position="65"/>
    </location>
    <ligand>
        <name>S-adenosyl-L-methionine</name>
        <dbReference type="ChEBI" id="CHEBI:59789"/>
    </ligand>
</feature>
<dbReference type="PANTHER" id="PTHR11727">
    <property type="entry name" value="DIMETHYLADENOSINE TRANSFERASE"/>
    <property type="match status" value="1"/>
</dbReference>
<comment type="function">
    <text evidence="7">Specifically dimethylates two adjacent adenosines (A1518 and A1519) in the loop of a conserved hairpin near the 3'-end of 16S rRNA in the 30S particle. May play a critical role in biogenesis of 30S subunits.</text>
</comment>
<dbReference type="EMBL" id="FOPY01000012">
    <property type="protein sequence ID" value="SFH90321.1"/>
    <property type="molecule type" value="Genomic_DNA"/>
</dbReference>
<evidence type="ECO:0000256" key="3">
    <source>
        <dbReference type="ARBA" id="ARBA00022603"/>
    </source>
</evidence>
<evidence type="ECO:0000256" key="5">
    <source>
        <dbReference type="ARBA" id="ARBA00022691"/>
    </source>
</evidence>
<keyword evidence="1 7" id="KW-0963">Cytoplasm</keyword>
<keyword evidence="3 7" id="KW-0489">Methyltransferase</keyword>
<feature type="domain" description="Ribosomal RNA adenine methylase transferase N-terminal" evidence="9">
    <location>
        <begin position="24"/>
        <end position="196"/>
    </location>
</feature>
<dbReference type="InterPro" id="IPR029063">
    <property type="entry name" value="SAM-dependent_MTases_sf"/>
</dbReference>
<gene>
    <name evidence="7" type="primary">rsmA</name>
    <name evidence="7" type="synonym">ksgA</name>
    <name evidence="10" type="ORF">SAMN04487959_11226</name>
</gene>
<evidence type="ECO:0000313" key="10">
    <source>
        <dbReference type="EMBL" id="SFH90321.1"/>
    </source>
</evidence>
<dbReference type="InterPro" id="IPR011530">
    <property type="entry name" value="rRNA_adenine_dimethylase"/>
</dbReference>